<keyword evidence="5" id="KW-0460">Magnesium</keyword>
<dbReference type="InterPro" id="IPR000092">
    <property type="entry name" value="Polyprenyl_synt"/>
</dbReference>
<name>A0A1Y4DD65_9BACT</name>
<comment type="cofactor">
    <cofactor evidence="1">
        <name>Mg(2+)</name>
        <dbReference type="ChEBI" id="CHEBI:18420"/>
    </cofactor>
</comment>
<dbReference type="RefSeq" id="WP_087288629.1">
    <property type="nucleotide sequence ID" value="NZ_NFJD01000003.1"/>
</dbReference>
<dbReference type="SFLD" id="SFLDG01017">
    <property type="entry name" value="Polyprenyl_Transferase_Like"/>
    <property type="match status" value="1"/>
</dbReference>
<dbReference type="Gene3D" id="1.10.600.10">
    <property type="entry name" value="Farnesyl Diphosphate Synthase"/>
    <property type="match status" value="1"/>
</dbReference>
<dbReference type="AlphaFoldDB" id="A0A1Y4DD65"/>
<evidence type="ECO:0000256" key="1">
    <source>
        <dbReference type="ARBA" id="ARBA00001946"/>
    </source>
</evidence>
<dbReference type="CDD" id="cd00685">
    <property type="entry name" value="Trans_IPPS_HT"/>
    <property type="match status" value="1"/>
</dbReference>
<evidence type="ECO:0000256" key="6">
    <source>
        <dbReference type="ARBA" id="ARBA00023229"/>
    </source>
</evidence>
<dbReference type="InterPro" id="IPR008949">
    <property type="entry name" value="Isoprenoid_synthase_dom_sf"/>
</dbReference>
<dbReference type="GO" id="GO:0046872">
    <property type="term" value="F:metal ion binding"/>
    <property type="evidence" value="ECO:0007669"/>
    <property type="project" value="UniProtKB-KW"/>
</dbReference>
<dbReference type="InterPro" id="IPR033749">
    <property type="entry name" value="Polyprenyl_synt_CS"/>
</dbReference>
<sequence>MNKFDAYLKERAKLVEKNLSKYISKIDNSPKILTDAMDYSLQAGGKRVRPILLMATAEAFGKKAADVMPAACAVEMLHTYSLIHDDLPSMDNDSLRRGKPTNHKVFGEDLALLAGDALLTYVFEVFAQNGKVKAIGAENTLNALLHFANCAGASGMVGGQVADVYAEGMGRSDAHSFRADKLRQNSKPLADKTLHYFMLPARIKETTPETILNYIHANKTGALIRGSVESGALLAGASGKDLTLIKKYANCIGLVFQIVDDILDVTASAKQLGKSNSDAENGKLTFVSLYGLEGSRKHAQLLIANAQKALDALKNVKKKNLWPLYEMAEFFKTRTY</sequence>
<accession>A0A1Y4DD65</accession>
<dbReference type="PROSITE" id="PS00723">
    <property type="entry name" value="POLYPRENYL_SYNTHASE_1"/>
    <property type="match status" value="1"/>
</dbReference>
<evidence type="ECO:0000256" key="7">
    <source>
        <dbReference type="RuleBase" id="RU004466"/>
    </source>
</evidence>
<dbReference type="Proteomes" id="UP000196368">
    <property type="component" value="Unassembled WGS sequence"/>
</dbReference>
<dbReference type="PANTHER" id="PTHR43281:SF1">
    <property type="entry name" value="FARNESYL DIPHOSPHATE SYNTHASE"/>
    <property type="match status" value="1"/>
</dbReference>
<comment type="similarity">
    <text evidence="2 7">Belongs to the FPP/GGPP synthase family.</text>
</comment>
<dbReference type="EMBL" id="NFJD01000003">
    <property type="protein sequence ID" value="OUO56572.1"/>
    <property type="molecule type" value="Genomic_DNA"/>
</dbReference>
<evidence type="ECO:0000256" key="2">
    <source>
        <dbReference type="ARBA" id="ARBA00006706"/>
    </source>
</evidence>
<comment type="caution">
    <text evidence="8">The sequence shown here is derived from an EMBL/GenBank/DDBJ whole genome shotgun (WGS) entry which is preliminary data.</text>
</comment>
<dbReference type="GO" id="GO:0008299">
    <property type="term" value="P:isoprenoid biosynthetic process"/>
    <property type="evidence" value="ECO:0007669"/>
    <property type="project" value="UniProtKB-KW"/>
</dbReference>
<keyword evidence="6" id="KW-0414">Isoprene biosynthesis</keyword>
<keyword evidence="3 7" id="KW-0808">Transferase</keyword>
<evidence type="ECO:0000313" key="8">
    <source>
        <dbReference type="EMBL" id="OUO56572.1"/>
    </source>
</evidence>
<dbReference type="SUPFAM" id="SSF48576">
    <property type="entry name" value="Terpenoid synthases"/>
    <property type="match status" value="1"/>
</dbReference>
<protein>
    <recommendedName>
        <fullName evidence="10">Polyprenyl synthetase</fullName>
    </recommendedName>
</protein>
<keyword evidence="9" id="KW-1185">Reference proteome</keyword>
<evidence type="ECO:0008006" key="10">
    <source>
        <dbReference type="Google" id="ProtNLM"/>
    </source>
</evidence>
<dbReference type="PROSITE" id="PS00444">
    <property type="entry name" value="POLYPRENYL_SYNTHASE_2"/>
    <property type="match status" value="1"/>
</dbReference>
<evidence type="ECO:0000313" key="9">
    <source>
        <dbReference type="Proteomes" id="UP000196368"/>
    </source>
</evidence>
<dbReference type="Pfam" id="PF00348">
    <property type="entry name" value="polyprenyl_synt"/>
    <property type="match status" value="1"/>
</dbReference>
<evidence type="ECO:0000256" key="5">
    <source>
        <dbReference type="ARBA" id="ARBA00022842"/>
    </source>
</evidence>
<organism evidence="8 9">
    <name type="scientific">Candidatus Avelusimicrobium gallicola</name>
    <dbReference type="NCBI Taxonomy" id="2562704"/>
    <lineage>
        <taxon>Bacteria</taxon>
        <taxon>Pseudomonadati</taxon>
        <taxon>Elusimicrobiota</taxon>
        <taxon>Elusimicrobia</taxon>
        <taxon>Elusimicrobiales</taxon>
        <taxon>Elusimicrobiaceae</taxon>
        <taxon>Candidatus Avelusimicrobium</taxon>
    </lineage>
</organism>
<gene>
    <name evidence="8" type="ORF">B5F75_05100</name>
</gene>
<evidence type="ECO:0000256" key="4">
    <source>
        <dbReference type="ARBA" id="ARBA00022723"/>
    </source>
</evidence>
<dbReference type="SFLD" id="SFLDS00005">
    <property type="entry name" value="Isoprenoid_Synthase_Type_I"/>
    <property type="match status" value="1"/>
</dbReference>
<dbReference type="PANTHER" id="PTHR43281">
    <property type="entry name" value="FARNESYL DIPHOSPHATE SYNTHASE"/>
    <property type="match status" value="1"/>
</dbReference>
<reference evidence="9" key="1">
    <citation type="submission" date="2017-04" db="EMBL/GenBank/DDBJ databases">
        <title>Function of individual gut microbiota members based on whole genome sequencing of pure cultures obtained from chicken caecum.</title>
        <authorList>
            <person name="Medvecky M."/>
            <person name="Cejkova D."/>
            <person name="Polansky O."/>
            <person name="Karasova D."/>
            <person name="Kubasova T."/>
            <person name="Cizek A."/>
            <person name="Rychlik I."/>
        </authorList>
    </citation>
    <scope>NUCLEOTIDE SEQUENCE [LARGE SCALE GENOMIC DNA]</scope>
    <source>
        <strain evidence="9">An273</strain>
    </source>
</reference>
<dbReference type="GO" id="GO:0004659">
    <property type="term" value="F:prenyltransferase activity"/>
    <property type="evidence" value="ECO:0007669"/>
    <property type="project" value="InterPro"/>
</dbReference>
<evidence type="ECO:0000256" key="3">
    <source>
        <dbReference type="ARBA" id="ARBA00022679"/>
    </source>
</evidence>
<keyword evidence="4" id="KW-0479">Metal-binding</keyword>
<dbReference type="OrthoDB" id="9805316at2"/>
<proteinExistence type="inferred from homology"/>